<dbReference type="KEGG" id="umr:103673416"/>
<proteinExistence type="inferred from homology"/>
<feature type="region of interest" description="Disordered" evidence="17">
    <location>
        <begin position="3424"/>
        <end position="3450"/>
    </location>
</feature>
<comment type="similarity">
    <text evidence="15">Belongs to the TRAFAC class myosin-kinesin ATPase superfamily. Kinesin family.</text>
</comment>
<dbReference type="CDD" id="cd08874">
    <property type="entry name" value="START_STARD9-like"/>
    <property type="match status" value="1"/>
</dbReference>
<keyword evidence="3" id="KW-0963">Cytoplasm</keyword>
<comment type="subunit">
    <text evidence="11">Interacts with ATAD3A.</text>
</comment>
<feature type="compositionally biased region" description="Polar residues" evidence="17">
    <location>
        <begin position="4410"/>
        <end position="4437"/>
    </location>
</feature>
<dbReference type="RefSeq" id="XP_008700408.2">
    <property type="nucleotide sequence ID" value="XM_008702186.2"/>
</dbReference>
<dbReference type="InterPro" id="IPR001752">
    <property type="entry name" value="Kinesin_motor_dom"/>
</dbReference>
<sequence>MANVRVAVRVRPLSKRETKEGGRIIVEVDGKVAKIRNLKVDNRPDAFGDSREKVVAFGFDYCYCSVNPEDPQYASQDMVFQDLGTEVLSGAAKGYNICLFAYGQTGSGKTYTMLGTPASVGLMPRICEGLFIREEDSAPLPSSCRIKVSFLEIYNERVRDLLKQSDQKKSYTLRVREHPEMGPYVQGLSQHVVTNYKQVIQLLEEGIANRITAATHVHEASSRSHAIFTIYYTQAILENNLPSEIASKINLVDLAGSERADPSYCKDRITEGANINKSLVTLGIVISTLAQNSQAFSSCQSLSSAASDGGDSGIPSSPSGTSSGAGPSRKQSYIPYRDSVLTWLLKDSLGGNSKTIMVATVSPSHTCYSETMSTLRYASNAKHIINKPRVNEDANIKLIRELREEIGRLKAMLLSFELTNYSPLNEEKDENLKELILQNELKIDQLTKDWTQKWNEWKALVEHYRVDINRRRAGVVIDSSLPHLMALEEDVLSTGVVLYHLKEGTTKIGRIDSDQEQDIVLQGQWIERDHCTITSACGVVILRPAQGARCTVNGREVTASCRLTQGAVITLGKAQKFRFNHPAEAAVLRQRRQVGEAVGGSGSLEWLDLDGDVTASRLGLCPLLWKKRRVLEEQSDEDHQPLRAGEAPQRAQIQQQHYVGDLRQRILAGQIRAKEDLELDQAHISQQTKDNQQQLLGEETWLAGLQQQQDHVAEKELEACVPPGAWLQADPETLLPPLVRSQKREVRLQLGRRNVLRAAQRDIRRRKSSFHLERILRKQRLLEAQKGLEQPKALCWLKDDHTQKPPYWVPSTDTMVPGPQHRSRRTGYSSLSLQRLCSRYLPQLHSVFLNRDPSTMLPPMPDPTDQISEKIPSEEYLPQAASYPPRTGHFSKNALYSSGKRRLCTPKVALARNGALASGSCLTVSSESASIQEMQRVGKQPCQMLSQSLASLDHSANKLKPRDEPGALTPSTYTKRGRGLADPDHTRAGWQKEGNLGTHKTAKGTCCTSSHPRGPKQASGCGKAAKTFWVESKPPPPSWASKRQQRVLVKDIAKKSSCLPHGSPLRGQHSVGDQDSTSSLTDFSPRVDHVRDKDGDLSDADSSYSVDSLSCVYAKALMEPKDPEGKEQDLPEPENSESDDGQISEDSLAEKGYESPPDSPRRSYLPNGHGHCRARVRASVRGFTTSSNSGRFTQTQRSFSLDSLIDAKEELREDQQEEAFFSSADEMPTETFWHLQTSNLPTVDQEATYRLGPINHGTGARLDAILPMSSSFYLGPPPQPPCEQPESEVEASSSEQANTLQGLQLSRGSPLLSMDSWFSCDSKINSSSPSGIVGSLCASPDIQESQPHGWERPGHWQNMEELKPSGAETLLPYNSKLPRGCAELPCCVSGVYTIPASDTPRLSLSGSCRLLQPRAAGIFQARGLPDTAQEASSEASNNSSVSGVLAASAASFTHVGSAHERDWAALQQKYLLELSHPVLQAVRESRPAFSSLEEDSASLTQASGKETDTLLPVGSGVSSSRDFSNFPIHLSKIRHLRAEKEQDSLSAELEGTSDFFTAREKEVSHSGTYSADVESLTSGTTNAPVFVAENKIANSRTEACEVKQNSLEESSQSSGKPRLMTSSDECFFQKSRCHGHVTIATKESHWPRGGAHLRKNSAGQEGQFSPSRYPPLQEEKVDYQESSSEVVGKHPSVSFAFPSGPKRYSHSAAWNPFPASLQPPPLETFYVTKSRDALTETALEIPACRESRVPSPPPREAWGFGHDHQVLQNIYLKNKLPVLLQNQNSKIASSQQGVTAGRPFDLNTKEVSRERGKYPGNIEEESHNSVYFFVAQNRHFLSSTSTKVCEFENQVGILNKHSLSALQEGEKATVQSYCNVCSSHSRSRRPLLICESEADEEEEQDHSVVLRQTQAFDMNRQFPSGAKSDFIYETINLALDKDILGETAISLQSRSVHHRVSGPKMMAPDESPAHKGERKNESGFLGNALYSKGSSKEFNLPQTETTYERFQSVTCSQEKNLSECKGSGRSQEMLSPKEEPSGKKQNRKVNSADEMARLIRSVMQLESGILEIESKQNMQPNASHTLGVSKEFVFQDRRDQEMADYVLKPGNFGNHLSLKDQPSSQKQTDDVTFRDSEAGEIEVNSSIGKGPQVQKITLYPFKSRECVQDIKFAKEHTCLAVLDRPSWHMCDDVGTCAARKEFADVCADPRTKGLAGALPLQPSPKMSSEKEGEVGNASANPRGQPCGLGSLEELKTVKSFWESQVANCVSSSKQEEPKVQGRVEKMAVQRGGSLQEQNTVVSSTQKLFSPSQHCMATSYSQETGPLLSQTDSSVVPHGDLSSTLSLKSPRLPRDYLHAHDTVGISSVDYALAPTMLKMPNSPLVTGAGSQNQSAEPQGHSPQGNVRGGSSLAHSAWCGSVISTAMGSHGQSHVSESIPLEAEGHRSADIQDQGGDLRSISMGLSPREGFASEAEADIQRGTERTRSLNRVSSPLEKKARCLLEEGNSQGQQVKQKAEKEAEDLSSPSGTFSAPVSLPGVSHPEHRAHTSTGLAVLEIRQAKAQGKQLHDLGAGGKILPYYETLLGPECSSGAPSRSQCPQRDQLVSDRASNEAEEQGFHVASLSAEPGHLLTNERKVPQATPLPADSFQHPAKTETKTGPQLPSQNSSPAAPTPGKSHCAGELRHFLGADEQFVCHTCSEIIEKKKKATTTPSSSDLMGSGSFPSTAVEDRREISEKVVAPLSSWAPNDDPGMIPHGGSQLALWETAEAMRPGGQEHSPVHQEPRILDTTCGGGSGNFLVAAQEGKTTCFESQLVTCDVQNSVSLSACTQDSSQCLEASTGLEEGRANPKQGTILPRALRSLELEAPLQQCVKWKENVGCGLAEACGAGSHPRLTPLPDQRPSPGPGGVQEEAQGRCPRQTSYCVVFLGNIESSRTLSPSRGQEGRTTPCRHLCNPQPIASLACFSPPSTIPCYRDGDLGKGNSKTALHTLQPPCIVPSRACGMDERGEGCSGEPEVLLAPGLEPKGIHKDLGPTDSSTREPSASAAVLSLAQGGSSPSVPHGGASSLSHSVADGGSRSVEDPEKKAAEKKASTELEAAFSSAGMCSEPQRMFRDSSGGSQNAQETQAKPEPPLTTERPHTLDLSEGSVESELLGEAQHGYLGNAIQCLPEKQQFSYKSRDHSGLDPQAGFVAKLKHISRHQADGPWEEEEQQRDQESGGGKEPAQGRTSQCSHEGGLDGCQIRDAGREEACAAKPHVSKMFSSGFKDSATMPLGQSEAPWPTPLSPGLPASGREQPAPPSRCSLPVIAVVSGPRHSRSSPRPQFSEVSSSQSLQELNMSVEPPSPTDEDTQEPNRLWFPHPTDYFSGNSAVRTSLEGEGCGQKASSNLDNSTADYWLPKPATPPYPRSSTLSCMPTPDFMTGWTSSTLEEEAWQESPERPGGQARPEKWHSKADKGTLHFNSSDINPYILSSRPEGPVQIGWKQYVFGSAVDVSCGQIPQGLIPSNMAHCSSMDNGLECQNSPLYSHLSTYANARDLSSPHSIGNAQGSRKLWEVWGSSFALENLHILNSPEGATPSKGPDKRAQFPGTPDEAGWLRSEALLAEGSAAGPVDDIMLPYPSEAGGPVGQFRMGTLEQGTQTLGCSLCWSSTDISSAQPETGAVPVSGLVTWTSMHNLSLHLSQLLHSTSELLGSLSQPSVAEKEQNIKRETPDEVTQAFMIDGCTQTTMDKGIQTDLALPPLHLQAPEANPQEVNVVLEVLGSDIPTMSQGQGYVTGTLQKKEAEETAWKMAGPSELREESLHCRPERLLAPPSHLRFQKAHFGQNLPSVSLQASPDASLPPNSQPEEPSCLVVGSPSLTSSQSPEPCPSAAVSLRDPKVEKDLGTMGMLLVDRASSPILTLSASTQGLGLPADSLSATTPSACPLEGHQELVSSPDLLPDTSRPPVDNHSQTTDESGGSQRVGAPCGEGSSPLEKSDGRSFLEVSSPGRLPQNPKLQVCFLEQAPQQLQPKTTTLLQSRLPTPSLRSRSQRLADSFVSEDLASLECGPVSSRGAGQWQSKTENGGESSASPVEPQPTLDFSSSRGGLQPLSPCPISELTDTSGLQGSTLGPTKACQSEVLLCSSSQVCMAPEPQHHGLRDFPVHNKFTHWSGVQDGSPGGLSVKETRCDPSSGEQGQKPLQPPDDQSQDPQWSQRESIPLQVGAQNLPLSMELTEAKLHHGFGEAAALLQVLQTGTGEALAAEEPVRSTWEELYARQKQTIETLRRERAERLQNFHWTRSLGPQKQLSLLPNRDLPTRDLDLPSRRREYLQQLRKDVVETTRSPGSASRSAHPASDIALMLQEYQRAREEAKVEIARARARLREQTEQEKLRIRQQIISQLLREEEKLHTLATSNSLCTSSNGSLSSGVTSGYNSSTALPDQLQSPDSVGDTNLPDSSDSWIGDVRGSSTVRNSHLNLAGSTWKSLAYSRRTSLGSCCCSPSSLSSLGTCFSSSYQDLAKHIVDLSVADVMAACSDNLHNLFSCQAAAGWNYQGEEQEVQLYYKVFSSTRHGFLGAGVVSQPLSHVWAAVSDPTLWPLYHKPIQTARLHQRVTNSINLVYLVCDTALCALKQPRDFCCVCVEAKEGQLSIVAAQSVYDTSMPRPSREMVRGEILPSAWVLQPITMEGKEITRVIYLAQVELGAPGFPPQLLSSFIKQQPLVIARLASFLGS</sequence>
<dbReference type="PROSITE" id="PS50848">
    <property type="entry name" value="START"/>
    <property type="match status" value="1"/>
</dbReference>
<dbReference type="CDD" id="cd22731">
    <property type="entry name" value="FHA_KIF16A_STARD9"/>
    <property type="match status" value="1"/>
</dbReference>
<evidence type="ECO:0000256" key="11">
    <source>
        <dbReference type="ARBA" id="ARBA00038673"/>
    </source>
</evidence>
<feature type="region of interest" description="Disordered" evidence="17">
    <location>
        <begin position="1601"/>
        <end position="1620"/>
    </location>
</feature>
<dbReference type="GO" id="GO:0005634">
    <property type="term" value="C:nucleus"/>
    <property type="evidence" value="ECO:0007669"/>
    <property type="project" value="UniProtKB-SubCell"/>
</dbReference>
<keyword evidence="4" id="KW-0597">Phosphoprotein</keyword>
<feature type="compositionally biased region" description="Polar residues" evidence="17">
    <location>
        <begin position="3113"/>
        <end position="3123"/>
    </location>
</feature>
<dbReference type="GO" id="GO:0008017">
    <property type="term" value="F:microtubule binding"/>
    <property type="evidence" value="ECO:0007669"/>
    <property type="project" value="InterPro"/>
</dbReference>
<feature type="region of interest" description="Disordered" evidence="17">
    <location>
        <begin position="2701"/>
        <end position="2724"/>
    </location>
</feature>
<evidence type="ECO:0000256" key="5">
    <source>
        <dbReference type="ARBA" id="ARBA00022741"/>
    </source>
</evidence>
<reference evidence="21" key="1">
    <citation type="submission" date="2025-08" db="UniProtKB">
        <authorList>
            <consortium name="RefSeq"/>
        </authorList>
    </citation>
    <scope>IDENTIFICATION</scope>
    <source>
        <tissue evidence="21">Whole blood</tissue>
    </source>
</reference>
<feature type="region of interest" description="Disordered" evidence="17">
    <location>
        <begin position="1950"/>
        <end position="1982"/>
    </location>
</feature>
<feature type="region of interest" description="Disordered" evidence="17">
    <location>
        <begin position="1645"/>
        <end position="1670"/>
    </location>
</feature>
<dbReference type="PANTHER" id="PTHR47117">
    <property type="entry name" value="STAR-RELATED LIPID TRANSFER PROTEIN 9"/>
    <property type="match status" value="1"/>
</dbReference>
<dbReference type="CTD" id="57519"/>
<evidence type="ECO:0000256" key="2">
    <source>
        <dbReference type="ARBA" id="ARBA00004123"/>
    </source>
</evidence>
<feature type="compositionally biased region" description="Polar residues" evidence="17">
    <location>
        <begin position="2587"/>
        <end position="2596"/>
    </location>
</feature>
<feature type="region of interest" description="Disordered" evidence="17">
    <location>
        <begin position="2500"/>
        <end position="2526"/>
    </location>
</feature>
<keyword evidence="20" id="KW-1185">Reference proteome</keyword>
<evidence type="ECO:0000256" key="4">
    <source>
        <dbReference type="ARBA" id="ARBA00022553"/>
    </source>
</evidence>
<feature type="region of interest" description="Disordered" evidence="17">
    <location>
        <begin position="307"/>
        <end position="331"/>
    </location>
</feature>
<dbReference type="GeneID" id="103673416"/>
<dbReference type="InterPro" id="IPR002913">
    <property type="entry name" value="START_lipid-bd_dom"/>
</dbReference>
<dbReference type="Pfam" id="PF01852">
    <property type="entry name" value="START"/>
    <property type="match status" value="1"/>
</dbReference>
<keyword evidence="7 16" id="KW-0175">Coiled coil</keyword>
<dbReference type="InterPro" id="IPR036961">
    <property type="entry name" value="Kinesin_motor_dom_sf"/>
</dbReference>
<feature type="region of interest" description="Disordered" evidence="17">
    <location>
        <begin position="3568"/>
        <end position="3587"/>
    </location>
</feature>
<dbReference type="GO" id="GO:0051225">
    <property type="term" value="P:spindle assembly"/>
    <property type="evidence" value="ECO:0007669"/>
    <property type="project" value="TreeGrafter"/>
</dbReference>
<dbReference type="SUPFAM" id="SSF49879">
    <property type="entry name" value="SMAD/FHA domain"/>
    <property type="match status" value="1"/>
</dbReference>
<dbReference type="SMART" id="SM00240">
    <property type="entry name" value="FHA"/>
    <property type="match status" value="1"/>
</dbReference>
<feature type="compositionally biased region" description="Basic and acidic residues" evidence="17">
    <location>
        <begin position="3075"/>
        <end position="3090"/>
    </location>
</feature>
<dbReference type="InterPro" id="IPR023393">
    <property type="entry name" value="START-like_dom_sf"/>
</dbReference>
<feature type="region of interest" description="Disordered" evidence="17">
    <location>
        <begin position="2636"/>
        <end position="2674"/>
    </location>
</feature>
<keyword evidence="5 15" id="KW-0547">Nucleotide-binding</keyword>
<dbReference type="Pfam" id="PF00225">
    <property type="entry name" value="Kinesin"/>
    <property type="match status" value="1"/>
</dbReference>
<dbReference type="PANTHER" id="PTHR47117:SF1">
    <property type="entry name" value="STAR-RELATED LIPID TRANSFER PROTEIN 9"/>
    <property type="match status" value="1"/>
</dbReference>
<feature type="region of interest" description="Disordered" evidence="17">
    <location>
        <begin position="4146"/>
        <end position="4191"/>
    </location>
</feature>
<dbReference type="SUPFAM" id="SSF55961">
    <property type="entry name" value="Bet v1-like"/>
    <property type="match status" value="1"/>
</dbReference>
<comment type="function">
    <text evidence="12">Microtubule-dependent motor protein required for spindle pole assembly during mitosis. Required to stabilize the pericentriolar material (PCM).</text>
</comment>
<evidence type="ECO:0000259" key="19">
    <source>
        <dbReference type="PROSITE" id="PS50848"/>
    </source>
</evidence>
<dbReference type="CDD" id="cd01365">
    <property type="entry name" value="KISc_KIF1A_KIF1B"/>
    <property type="match status" value="1"/>
</dbReference>
<evidence type="ECO:0000256" key="13">
    <source>
        <dbReference type="ARBA" id="ARBA00070248"/>
    </source>
</evidence>
<feature type="region of interest" description="Disordered" evidence="17">
    <location>
        <begin position="2584"/>
        <end position="2613"/>
    </location>
</feature>
<feature type="region of interest" description="Disordered" evidence="17">
    <location>
        <begin position="4406"/>
        <end position="4438"/>
    </location>
</feature>
<feature type="region of interest" description="Disordered" evidence="17">
    <location>
        <begin position="4007"/>
        <end position="4028"/>
    </location>
</feature>
<feature type="region of interest" description="Disordered" evidence="17">
    <location>
        <begin position="2212"/>
        <end position="2242"/>
    </location>
</feature>
<dbReference type="GO" id="GO:0005814">
    <property type="term" value="C:centriole"/>
    <property type="evidence" value="ECO:0007669"/>
    <property type="project" value="UniProtKB-SubCell"/>
</dbReference>
<feature type="region of interest" description="Disordered" evidence="17">
    <location>
        <begin position="3174"/>
        <end position="3237"/>
    </location>
</feature>
<feature type="compositionally biased region" description="Polar residues" evidence="17">
    <location>
        <begin position="2653"/>
        <end position="2666"/>
    </location>
</feature>
<feature type="domain" description="START" evidence="19">
    <location>
        <begin position="4573"/>
        <end position="4708"/>
    </location>
</feature>
<dbReference type="InterPro" id="IPR000253">
    <property type="entry name" value="FHA_dom"/>
</dbReference>
<evidence type="ECO:0000256" key="9">
    <source>
        <dbReference type="ARBA" id="ARBA00023212"/>
    </source>
</evidence>
<evidence type="ECO:0000259" key="18">
    <source>
        <dbReference type="PROSITE" id="PS50067"/>
    </source>
</evidence>
<dbReference type="GO" id="GO:0005737">
    <property type="term" value="C:cytoplasm"/>
    <property type="evidence" value="ECO:0007669"/>
    <property type="project" value="TreeGrafter"/>
</dbReference>
<feature type="compositionally biased region" description="Acidic residues" evidence="17">
    <location>
        <begin position="1130"/>
        <end position="1143"/>
    </location>
</feature>
<feature type="region of interest" description="Disordered" evidence="17">
    <location>
        <begin position="1057"/>
        <end position="1103"/>
    </location>
</feature>
<evidence type="ECO:0000256" key="10">
    <source>
        <dbReference type="ARBA" id="ARBA00023242"/>
    </source>
</evidence>
<dbReference type="GO" id="GO:0007018">
    <property type="term" value="P:microtubule-based movement"/>
    <property type="evidence" value="ECO:0007669"/>
    <property type="project" value="InterPro"/>
</dbReference>
<evidence type="ECO:0000256" key="7">
    <source>
        <dbReference type="ARBA" id="ARBA00023054"/>
    </source>
</evidence>
<dbReference type="OrthoDB" id="3176171at2759"/>
<organism evidence="20 21">
    <name type="scientific">Ursus maritimus</name>
    <name type="common">Polar bear</name>
    <name type="synonym">Thalarctos maritimus</name>
    <dbReference type="NCBI Taxonomy" id="29073"/>
    <lineage>
        <taxon>Eukaryota</taxon>
        <taxon>Metazoa</taxon>
        <taxon>Chordata</taxon>
        <taxon>Craniata</taxon>
        <taxon>Vertebrata</taxon>
        <taxon>Euteleostomi</taxon>
        <taxon>Mammalia</taxon>
        <taxon>Eutheria</taxon>
        <taxon>Laurasiatheria</taxon>
        <taxon>Carnivora</taxon>
        <taxon>Caniformia</taxon>
        <taxon>Ursidae</taxon>
        <taxon>Ursus</taxon>
    </lineage>
</organism>
<feature type="compositionally biased region" description="Low complexity" evidence="17">
    <location>
        <begin position="307"/>
        <end position="328"/>
    </location>
</feature>
<dbReference type="STRING" id="29073.ENSUMAP00000014963"/>
<keyword evidence="6 15" id="KW-0067">ATP-binding</keyword>
<dbReference type="PRINTS" id="PR00380">
    <property type="entry name" value="KINESINHEAVY"/>
</dbReference>
<dbReference type="Proteomes" id="UP000261680">
    <property type="component" value="Unplaced"/>
</dbReference>
<feature type="compositionally biased region" description="Polar residues" evidence="17">
    <location>
        <begin position="3945"/>
        <end position="3956"/>
    </location>
</feature>
<evidence type="ECO:0000313" key="20">
    <source>
        <dbReference type="Proteomes" id="UP000261680"/>
    </source>
</evidence>
<dbReference type="PROSITE" id="PS50067">
    <property type="entry name" value="KINESIN_MOTOR_2"/>
    <property type="match status" value="1"/>
</dbReference>
<evidence type="ECO:0000313" key="21">
    <source>
        <dbReference type="RefSeq" id="XP_008700408.2"/>
    </source>
</evidence>
<feature type="region of interest" description="Disordered" evidence="17">
    <location>
        <begin position="3265"/>
        <end position="3352"/>
    </location>
</feature>
<dbReference type="FunFam" id="3.40.850.10:FF:000021">
    <property type="entry name" value="kinesin-like protein KIF16B isoform X1"/>
    <property type="match status" value="1"/>
</dbReference>
<dbReference type="GO" id="GO:0008289">
    <property type="term" value="F:lipid binding"/>
    <property type="evidence" value="ECO:0007669"/>
    <property type="project" value="InterPro"/>
</dbReference>
<feature type="compositionally biased region" description="Basic and acidic residues" evidence="17">
    <location>
        <begin position="1967"/>
        <end position="1977"/>
    </location>
</feature>
<feature type="compositionally biased region" description="Polar residues" evidence="17">
    <location>
        <begin position="1071"/>
        <end position="1082"/>
    </location>
</feature>
<evidence type="ECO:0000256" key="16">
    <source>
        <dbReference type="SAM" id="Coils"/>
    </source>
</evidence>
<name>A0A384D038_URSMA</name>
<accession>A0A384D038</accession>
<dbReference type="Gene3D" id="3.40.850.10">
    <property type="entry name" value="Kinesin motor domain"/>
    <property type="match status" value="1"/>
</dbReference>
<feature type="region of interest" description="Disordered" evidence="17">
    <location>
        <begin position="2014"/>
        <end position="2046"/>
    </location>
</feature>
<feature type="region of interest" description="Disordered" evidence="17">
    <location>
        <begin position="1275"/>
        <end position="1296"/>
    </location>
</feature>
<feature type="compositionally biased region" description="Low complexity" evidence="17">
    <location>
        <begin position="4180"/>
        <end position="4191"/>
    </location>
</feature>
<feature type="compositionally biased region" description="Low complexity" evidence="17">
    <location>
        <begin position="3316"/>
        <end position="3333"/>
    </location>
</feature>
<dbReference type="PROSITE" id="PS00411">
    <property type="entry name" value="KINESIN_MOTOR_1"/>
    <property type="match status" value="1"/>
</dbReference>
<gene>
    <name evidence="21" type="primary">STARD9</name>
</gene>
<dbReference type="FunFam" id="2.60.200.20:FF:000005">
    <property type="entry name" value="Kinesin family member 16B"/>
    <property type="match status" value="1"/>
</dbReference>
<feature type="region of interest" description="Disordered" evidence="17">
    <location>
        <begin position="4044"/>
        <end position="4102"/>
    </location>
</feature>
<evidence type="ECO:0000256" key="12">
    <source>
        <dbReference type="ARBA" id="ARBA00057304"/>
    </source>
</evidence>
<evidence type="ECO:0000256" key="15">
    <source>
        <dbReference type="PROSITE-ProRule" id="PRU00283"/>
    </source>
</evidence>
<dbReference type="InterPro" id="IPR008984">
    <property type="entry name" value="SMAD_FHA_dom_sf"/>
</dbReference>
<evidence type="ECO:0000256" key="8">
    <source>
        <dbReference type="ARBA" id="ARBA00023175"/>
    </source>
</evidence>
<dbReference type="Gene3D" id="3.30.530.20">
    <property type="match status" value="1"/>
</dbReference>
<evidence type="ECO:0000256" key="3">
    <source>
        <dbReference type="ARBA" id="ARBA00022490"/>
    </source>
</evidence>
<dbReference type="Gene3D" id="2.60.200.20">
    <property type="match status" value="1"/>
</dbReference>
<feature type="region of interest" description="Disordered" evidence="17">
    <location>
        <begin position="2887"/>
        <end position="2912"/>
    </location>
</feature>
<dbReference type="Pfam" id="PF00498">
    <property type="entry name" value="FHA"/>
    <property type="match status" value="1"/>
</dbReference>
<evidence type="ECO:0000256" key="6">
    <source>
        <dbReference type="ARBA" id="ARBA00022840"/>
    </source>
</evidence>
<protein>
    <recommendedName>
        <fullName evidence="13">StAR-related lipid transfer protein 9</fullName>
    </recommendedName>
    <alternativeName>
        <fullName evidence="14">START domain-containing protein 9</fullName>
    </alternativeName>
</protein>
<feature type="compositionally biased region" description="Polar residues" evidence="17">
    <location>
        <begin position="2383"/>
        <end position="2399"/>
    </location>
</feature>
<dbReference type="FunFam" id="3.30.530.20:FF:000022">
    <property type="entry name" value="StAR-related lipid transfer (START) domain-containing 9"/>
    <property type="match status" value="1"/>
</dbReference>
<feature type="binding site" evidence="15">
    <location>
        <begin position="103"/>
        <end position="110"/>
    </location>
    <ligand>
        <name>ATP</name>
        <dbReference type="ChEBI" id="CHEBI:30616"/>
    </ligand>
</feature>
<evidence type="ECO:0000256" key="17">
    <source>
        <dbReference type="SAM" id="MobiDB-lite"/>
    </source>
</evidence>
<feature type="coiled-coil region" evidence="16">
    <location>
        <begin position="4338"/>
        <end position="4365"/>
    </location>
</feature>
<feature type="domain" description="Kinesin motor" evidence="18">
    <location>
        <begin position="3"/>
        <end position="384"/>
    </location>
</feature>
<feature type="region of interest" description="Disordered" evidence="17">
    <location>
        <begin position="3929"/>
        <end position="3986"/>
    </location>
</feature>
<dbReference type="InterPro" id="IPR027417">
    <property type="entry name" value="P-loop_NTPase"/>
</dbReference>
<evidence type="ECO:0000256" key="1">
    <source>
        <dbReference type="ARBA" id="ARBA00004114"/>
    </source>
</evidence>
<evidence type="ECO:0000256" key="14">
    <source>
        <dbReference type="ARBA" id="ARBA00079037"/>
    </source>
</evidence>
<keyword evidence="10" id="KW-0539">Nucleus</keyword>
<feature type="region of interest" description="Disordered" evidence="17">
    <location>
        <begin position="957"/>
        <end position="1021"/>
    </location>
</feature>
<feature type="compositionally biased region" description="Polar residues" evidence="17">
    <location>
        <begin position="4053"/>
        <end position="4067"/>
    </location>
</feature>
<dbReference type="GO" id="GO:0005524">
    <property type="term" value="F:ATP binding"/>
    <property type="evidence" value="ECO:0007669"/>
    <property type="project" value="UniProtKB-UniRule"/>
</dbReference>
<keyword evidence="8 15" id="KW-0505">Motor protein</keyword>
<feature type="region of interest" description="Disordered" evidence="17">
    <location>
        <begin position="2377"/>
        <end position="2405"/>
    </location>
</feature>
<feature type="region of interest" description="Disordered" evidence="17">
    <location>
        <begin position="1121"/>
        <end position="1170"/>
    </location>
</feature>
<feature type="region of interest" description="Disordered" evidence="17">
    <location>
        <begin position="3002"/>
        <end position="3148"/>
    </location>
</feature>
<dbReference type="GO" id="GO:0003777">
    <property type="term" value="F:microtubule motor activity"/>
    <property type="evidence" value="ECO:0007669"/>
    <property type="project" value="InterPro"/>
</dbReference>
<dbReference type="SMART" id="SM00129">
    <property type="entry name" value="KISc"/>
    <property type="match status" value="1"/>
</dbReference>
<dbReference type="InterPro" id="IPR019821">
    <property type="entry name" value="Kinesin_motor_CS"/>
</dbReference>
<feature type="region of interest" description="Disordered" evidence="17">
    <location>
        <begin position="3825"/>
        <end position="3872"/>
    </location>
</feature>
<dbReference type="SUPFAM" id="SSF52540">
    <property type="entry name" value="P-loop containing nucleoside triphosphate hydrolases"/>
    <property type="match status" value="1"/>
</dbReference>
<feature type="compositionally biased region" description="Basic and acidic residues" evidence="17">
    <location>
        <begin position="1085"/>
        <end position="1096"/>
    </location>
</feature>
<feature type="compositionally biased region" description="Polar residues" evidence="17">
    <location>
        <begin position="1657"/>
        <end position="1666"/>
    </location>
</feature>
<comment type="subcellular location">
    <subcellularLocation>
        <location evidence="1">Cytoplasm</location>
        <location evidence="1">Cytoskeleton</location>
        <location evidence="1">Microtubule organizing center</location>
        <location evidence="1">Centrosome</location>
        <location evidence="1">Centriole</location>
    </subcellularLocation>
    <subcellularLocation>
        <location evidence="2">Nucleus</location>
    </subcellularLocation>
</comment>
<feature type="compositionally biased region" description="Polar residues" evidence="17">
    <location>
        <begin position="3825"/>
        <end position="3843"/>
    </location>
</feature>
<keyword evidence="9" id="KW-0206">Cytoskeleton</keyword>